<dbReference type="Gramene" id="ONI27293">
    <property type="protein sequence ID" value="ONI27293"/>
    <property type="gene ID" value="PRUPE_1G078000"/>
</dbReference>
<sequence>MVINNNNKAATLVHVKGVCHPELPPGLCMCSYFCGPPPAAKPSRRSWTKATQKIVHECNTDCCNAKCASQYNDGVGICDHIVGPSVCMCNYDCD</sequence>
<dbReference type="EMBL" id="CM007651">
    <property type="protein sequence ID" value="ONI27293.1"/>
    <property type="molecule type" value="Genomic_DNA"/>
</dbReference>
<dbReference type="Proteomes" id="UP000006882">
    <property type="component" value="Chromosome G1"/>
</dbReference>
<proteinExistence type="inferred from homology"/>
<evidence type="ECO:0000256" key="9">
    <source>
        <dbReference type="RuleBase" id="RU367109"/>
    </source>
</evidence>
<gene>
    <name evidence="10" type="ORF">PRUPE_1G078000</name>
</gene>
<evidence type="ECO:0000256" key="4">
    <source>
        <dbReference type="ARBA" id="ARBA00022529"/>
    </source>
</evidence>
<protein>
    <recommendedName>
        <fullName evidence="9">Defensin-like protein</fullName>
    </recommendedName>
</protein>
<dbReference type="GO" id="GO:0005576">
    <property type="term" value="C:extracellular region"/>
    <property type="evidence" value="ECO:0007669"/>
    <property type="project" value="UniProtKB-SubCell"/>
</dbReference>
<evidence type="ECO:0000256" key="2">
    <source>
        <dbReference type="ARBA" id="ARBA00006722"/>
    </source>
</evidence>
<dbReference type="GO" id="GO:0031640">
    <property type="term" value="P:killing of cells of another organism"/>
    <property type="evidence" value="ECO:0007669"/>
    <property type="project" value="UniProtKB-UniRule"/>
</dbReference>
<evidence type="ECO:0000313" key="10">
    <source>
        <dbReference type="EMBL" id="ONI27293.1"/>
    </source>
</evidence>
<evidence type="ECO:0000256" key="8">
    <source>
        <dbReference type="ARBA" id="ARBA00023157"/>
    </source>
</evidence>
<organism evidence="10 11">
    <name type="scientific">Prunus persica</name>
    <name type="common">Peach</name>
    <name type="synonym">Amygdalus persica</name>
    <dbReference type="NCBI Taxonomy" id="3760"/>
    <lineage>
        <taxon>Eukaryota</taxon>
        <taxon>Viridiplantae</taxon>
        <taxon>Streptophyta</taxon>
        <taxon>Embryophyta</taxon>
        <taxon>Tracheophyta</taxon>
        <taxon>Spermatophyta</taxon>
        <taxon>Magnoliopsida</taxon>
        <taxon>eudicotyledons</taxon>
        <taxon>Gunneridae</taxon>
        <taxon>Pentapetalae</taxon>
        <taxon>rosids</taxon>
        <taxon>fabids</taxon>
        <taxon>Rosales</taxon>
        <taxon>Rosaceae</taxon>
        <taxon>Amygdaloideae</taxon>
        <taxon>Amygdaleae</taxon>
        <taxon>Prunus</taxon>
    </lineage>
</organism>
<dbReference type="GO" id="GO:0050832">
    <property type="term" value="P:defense response to fungus"/>
    <property type="evidence" value="ECO:0007669"/>
    <property type="project" value="UniProtKB-UniRule"/>
</dbReference>
<evidence type="ECO:0000256" key="3">
    <source>
        <dbReference type="ARBA" id="ARBA00022525"/>
    </source>
</evidence>
<dbReference type="Pfam" id="PF07333">
    <property type="entry name" value="SLR1-BP"/>
    <property type="match status" value="1"/>
</dbReference>
<keyword evidence="11" id="KW-1185">Reference proteome</keyword>
<accession>A0A251QU84</accession>
<dbReference type="AlphaFoldDB" id="A0A251QU84"/>
<dbReference type="InterPro" id="IPR039641">
    <property type="entry name" value="LCR"/>
</dbReference>
<evidence type="ECO:0000256" key="7">
    <source>
        <dbReference type="ARBA" id="ARBA00022821"/>
    </source>
</evidence>
<comment type="subcellular location">
    <subcellularLocation>
        <location evidence="1 9">Secreted</location>
    </subcellularLocation>
</comment>
<evidence type="ECO:0000256" key="5">
    <source>
        <dbReference type="ARBA" id="ARBA00022577"/>
    </source>
</evidence>
<keyword evidence="8" id="KW-1015">Disulfide bond</keyword>
<keyword evidence="6" id="KW-0732">Signal</keyword>
<dbReference type="PANTHER" id="PTHR36788">
    <property type="entry name" value="DEFENSIN-LIKE PROTEIN 183"/>
    <property type="match status" value="1"/>
</dbReference>
<evidence type="ECO:0000256" key="1">
    <source>
        <dbReference type="ARBA" id="ARBA00004613"/>
    </source>
</evidence>
<reference evidence="10 11" key="1">
    <citation type="journal article" date="2013" name="Nat. Genet.">
        <title>The high-quality draft genome of peach (Prunus persica) identifies unique patterns of genetic diversity, domestication and genome evolution.</title>
        <authorList>
            <consortium name="International Peach Genome Initiative"/>
            <person name="Verde I."/>
            <person name="Abbott A.G."/>
            <person name="Scalabrin S."/>
            <person name="Jung S."/>
            <person name="Shu S."/>
            <person name="Marroni F."/>
            <person name="Zhebentyayeva T."/>
            <person name="Dettori M.T."/>
            <person name="Grimwood J."/>
            <person name="Cattonaro F."/>
            <person name="Zuccolo A."/>
            <person name="Rossini L."/>
            <person name="Jenkins J."/>
            <person name="Vendramin E."/>
            <person name="Meisel L.A."/>
            <person name="Decroocq V."/>
            <person name="Sosinski B."/>
            <person name="Prochnik S."/>
            <person name="Mitros T."/>
            <person name="Policriti A."/>
            <person name="Cipriani G."/>
            <person name="Dondini L."/>
            <person name="Ficklin S."/>
            <person name="Goodstein D.M."/>
            <person name="Xuan P."/>
            <person name="Del Fabbro C."/>
            <person name="Aramini V."/>
            <person name="Copetti D."/>
            <person name="Gonzalez S."/>
            <person name="Horner D.S."/>
            <person name="Falchi R."/>
            <person name="Lucas S."/>
            <person name="Mica E."/>
            <person name="Maldonado J."/>
            <person name="Lazzari B."/>
            <person name="Bielenberg D."/>
            <person name="Pirona R."/>
            <person name="Miculan M."/>
            <person name="Barakat A."/>
            <person name="Testolin R."/>
            <person name="Stella A."/>
            <person name="Tartarini S."/>
            <person name="Tonutti P."/>
            <person name="Arus P."/>
            <person name="Orellana A."/>
            <person name="Wells C."/>
            <person name="Main D."/>
            <person name="Vizzotto G."/>
            <person name="Silva H."/>
            <person name="Salamini F."/>
            <person name="Schmutz J."/>
            <person name="Morgante M."/>
            <person name="Rokhsar D.S."/>
        </authorList>
    </citation>
    <scope>NUCLEOTIDE SEQUENCE [LARGE SCALE GENOMIC DNA]</scope>
    <source>
        <strain evidence="11">cv. Nemared</strain>
    </source>
</reference>
<keyword evidence="5 9" id="KW-0295">Fungicide</keyword>
<keyword evidence="3 9" id="KW-0964">Secreted</keyword>
<evidence type="ECO:0000256" key="6">
    <source>
        <dbReference type="ARBA" id="ARBA00022729"/>
    </source>
</evidence>
<keyword evidence="4 9" id="KW-0929">Antimicrobial</keyword>
<comment type="similarity">
    <text evidence="2 9">Belongs to the DEFL family.</text>
</comment>
<name>A0A251QU84_PRUPE</name>
<dbReference type="InterPro" id="IPR010851">
    <property type="entry name" value="DEFL"/>
</dbReference>
<keyword evidence="7 9" id="KW-0611">Plant defense</keyword>
<evidence type="ECO:0000313" key="11">
    <source>
        <dbReference type="Proteomes" id="UP000006882"/>
    </source>
</evidence>
<dbReference type="PANTHER" id="PTHR36788:SF2">
    <property type="entry name" value="DEFENSIN-LIKE PROTEIN 183"/>
    <property type="match status" value="1"/>
</dbReference>